<dbReference type="Proteomes" id="UP001155604">
    <property type="component" value="Unassembled WGS sequence"/>
</dbReference>
<keyword evidence="2" id="KW-1185">Reference proteome</keyword>
<dbReference type="AlphaFoldDB" id="A0A9X2WZC2"/>
<comment type="caution">
    <text evidence="1">The sequence shown here is derived from an EMBL/GenBank/DDBJ whole genome shotgun (WGS) entry which is preliminary data.</text>
</comment>
<evidence type="ECO:0000313" key="2">
    <source>
        <dbReference type="Proteomes" id="UP001155604"/>
    </source>
</evidence>
<sequence length="119" mass="13384">MDNPRTKIVIDESDDDISLFKVLAATSSKAQPLTERQLKEVEAQSETLGFTRREKRKRSPYVIQKNIKIRVGMDELLSELGEAVGSKSDQETFDIAITKLVESIGSVRLSSMLNEISKR</sequence>
<name>A0A9X2WZC2_9GAMM</name>
<dbReference type="EMBL" id="JAMTCC010000082">
    <property type="protein sequence ID" value="MCT7948071.1"/>
    <property type="molecule type" value="Genomic_DNA"/>
</dbReference>
<organism evidence="1 2">
    <name type="scientific">Shewanella septentrionalis</name>
    <dbReference type="NCBI Taxonomy" id="2952223"/>
    <lineage>
        <taxon>Bacteria</taxon>
        <taxon>Pseudomonadati</taxon>
        <taxon>Pseudomonadota</taxon>
        <taxon>Gammaproteobacteria</taxon>
        <taxon>Alteromonadales</taxon>
        <taxon>Shewanellaceae</taxon>
        <taxon>Shewanella</taxon>
    </lineage>
</organism>
<evidence type="ECO:0000313" key="1">
    <source>
        <dbReference type="EMBL" id="MCT7948071.1"/>
    </source>
</evidence>
<accession>A0A9X2WZC2</accession>
<reference evidence="1" key="1">
    <citation type="journal article" date="2023" name="Int. J. Syst. Evol. Microbiol.">
        <title>&lt;i&gt;Shewanella septentrionalis&lt;/i&gt; sp. nov. and &lt;i&gt;Shewanella holmiensis&lt;/i&gt; sp. nov., isolated from Baltic Sea water and sediments.</title>
        <authorList>
            <person name="Martin-Rodriguez A.J."/>
            <person name="Thorell K."/>
            <person name="Joffre E."/>
            <person name="Jensie-Markopoulos S."/>
            <person name="Moore E.R.B."/>
            <person name="Sjoling A."/>
        </authorList>
    </citation>
    <scope>NUCLEOTIDE SEQUENCE</scope>
    <source>
        <strain evidence="1">SP1W3</strain>
    </source>
</reference>
<protein>
    <submittedName>
        <fullName evidence="1">Uncharacterized protein</fullName>
    </submittedName>
</protein>
<dbReference type="RefSeq" id="WP_012198005.1">
    <property type="nucleotide sequence ID" value="NZ_JAMTCC010000082.1"/>
</dbReference>
<gene>
    <name evidence="1" type="ORF">NE536_22250</name>
</gene>
<proteinExistence type="predicted"/>